<name>A0A915JLW1_ROMCU</name>
<evidence type="ECO:0000313" key="6">
    <source>
        <dbReference type="WBParaSite" id="nRc.2.0.1.t26986-RA"/>
    </source>
</evidence>
<dbReference type="Pfam" id="PF00160">
    <property type="entry name" value="Pro_isomerase"/>
    <property type="match status" value="1"/>
</dbReference>
<evidence type="ECO:0000259" key="4">
    <source>
        <dbReference type="PROSITE" id="PS50072"/>
    </source>
</evidence>
<dbReference type="GO" id="GO:0016018">
    <property type="term" value="F:cyclosporin A binding"/>
    <property type="evidence" value="ECO:0007669"/>
    <property type="project" value="TreeGrafter"/>
</dbReference>
<dbReference type="PANTHER" id="PTHR11071">
    <property type="entry name" value="PEPTIDYL-PROLYL CIS-TRANS ISOMERASE"/>
    <property type="match status" value="1"/>
</dbReference>
<protein>
    <recommendedName>
        <fullName evidence="3">Peptidyl-prolyl cis-trans isomerase</fullName>
        <shortName evidence="3">PPIase</shortName>
        <ecNumber evidence="3">5.2.1.8</ecNumber>
    </recommendedName>
</protein>
<accession>A0A915JLW1</accession>
<comment type="similarity">
    <text evidence="3">Belongs to the cyclophilin-type PPIase family.</text>
</comment>
<dbReference type="AlphaFoldDB" id="A0A915JLW1"/>
<reference evidence="6" key="1">
    <citation type="submission" date="2022-11" db="UniProtKB">
        <authorList>
            <consortium name="WormBaseParasite"/>
        </authorList>
    </citation>
    <scope>IDENTIFICATION</scope>
</reference>
<dbReference type="Proteomes" id="UP000887565">
    <property type="component" value="Unplaced"/>
</dbReference>
<dbReference type="InterPro" id="IPR024936">
    <property type="entry name" value="Cyclophilin-type_PPIase"/>
</dbReference>
<organism evidence="5 6">
    <name type="scientific">Romanomermis culicivorax</name>
    <name type="common">Nematode worm</name>
    <dbReference type="NCBI Taxonomy" id="13658"/>
    <lineage>
        <taxon>Eukaryota</taxon>
        <taxon>Metazoa</taxon>
        <taxon>Ecdysozoa</taxon>
        <taxon>Nematoda</taxon>
        <taxon>Enoplea</taxon>
        <taxon>Dorylaimia</taxon>
        <taxon>Mermithida</taxon>
        <taxon>Mermithoidea</taxon>
        <taxon>Mermithidae</taxon>
        <taxon>Romanomermis</taxon>
    </lineage>
</organism>
<dbReference type="SUPFAM" id="SSF50891">
    <property type="entry name" value="Cyclophilin-like"/>
    <property type="match status" value="1"/>
</dbReference>
<dbReference type="PRINTS" id="PR00153">
    <property type="entry name" value="CSAPPISMRASE"/>
</dbReference>
<dbReference type="Gene3D" id="2.40.100.10">
    <property type="entry name" value="Cyclophilin-like"/>
    <property type="match status" value="1"/>
</dbReference>
<dbReference type="InterPro" id="IPR002130">
    <property type="entry name" value="Cyclophilin-type_PPIase_dom"/>
</dbReference>
<evidence type="ECO:0000256" key="2">
    <source>
        <dbReference type="ARBA" id="ARBA00023235"/>
    </source>
</evidence>
<keyword evidence="1 3" id="KW-0697">Rotamase</keyword>
<keyword evidence="2 3" id="KW-0413">Isomerase</keyword>
<dbReference type="PANTHER" id="PTHR11071:SF561">
    <property type="entry name" value="PEPTIDYL-PROLYL CIS-TRANS ISOMERASE D-RELATED"/>
    <property type="match status" value="1"/>
</dbReference>
<dbReference type="PROSITE" id="PS50072">
    <property type="entry name" value="CSA_PPIASE_2"/>
    <property type="match status" value="1"/>
</dbReference>
<comment type="function">
    <text evidence="3">PPIases accelerate the folding of proteins. It catalyzes the cis-trans isomerization of proline imidic peptide bonds in oligopeptides.</text>
</comment>
<dbReference type="WBParaSite" id="nRc.2.0.1.t26986-RA">
    <property type="protein sequence ID" value="nRc.2.0.1.t26986-RA"/>
    <property type="gene ID" value="nRc.2.0.1.g26986"/>
</dbReference>
<dbReference type="GO" id="GO:0003755">
    <property type="term" value="F:peptidyl-prolyl cis-trans isomerase activity"/>
    <property type="evidence" value="ECO:0007669"/>
    <property type="project" value="UniProtKB-UniRule"/>
</dbReference>
<evidence type="ECO:0000313" key="5">
    <source>
        <dbReference type="Proteomes" id="UP000887565"/>
    </source>
</evidence>
<keyword evidence="5" id="KW-1185">Reference proteome</keyword>
<dbReference type="GO" id="GO:0005737">
    <property type="term" value="C:cytoplasm"/>
    <property type="evidence" value="ECO:0007669"/>
    <property type="project" value="TreeGrafter"/>
</dbReference>
<comment type="catalytic activity">
    <reaction evidence="3">
        <text>[protein]-peptidylproline (omega=180) = [protein]-peptidylproline (omega=0)</text>
        <dbReference type="Rhea" id="RHEA:16237"/>
        <dbReference type="Rhea" id="RHEA-COMP:10747"/>
        <dbReference type="Rhea" id="RHEA-COMP:10748"/>
        <dbReference type="ChEBI" id="CHEBI:83833"/>
        <dbReference type="ChEBI" id="CHEBI:83834"/>
        <dbReference type="EC" id="5.2.1.8"/>
    </reaction>
</comment>
<dbReference type="EC" id="5.2.1.8" evidence="3"/>
<dbReference type="GO" id="GO:0006457">
    <property type="term" value="P:protein folding"/>
    <property type="evidence" value="ECO:0007669"/>
    <property type="project" value="TreeGrafter"/>
</dbReference>
<feature type="domain" description="PPIase cyclophilin-type" evidence="4">
    <location>
        <begin position="49"/>
        <end position="201"/>
    </location>
</feature>
<evidence type="ECO:0000256" key="1">
    <source>
        <dbReference type="ARBA" id="ARBA00023110"/>
    </source>
</evidence>
<proteinExistence type="inferred from homology"/>
<dbReference type="InterPro" id="IPR029000">
    <property type="entry name" value="Cyclophilin-like_dom_sf"/>
</dbReference>
<sequence length="202" mass="21903">MLDNSCDILDHNFVTAILCINLAQGMADTLEIIKCSMSFEIEGSAKPVDVVFELYPKLLPKTCANFLALCLGGLSLCGRKMQYKNSYLHEIVPDWCVVGGDFLNGNGTGGRSIFHGNEFEDESFHAVDYDQAGLLCMLSHGPNTNTSLFFVTLKPAEWINKLYVAFGKVVENLSGLRALAAEAGSCSGIPKKPVKILSCGPM</sequence>
<dbReference type="PIRSF" id="PIRSF001467">
    <property type="entry name" value="Peptidylpro_ismrse"/>
    <property type="match status" value="1"/>
</dbReference>
<evidence type="ECO:0000256" key="3">
    <source>
        <dbReference type="RuleBase" id="RU363019"/>
    </source>
</evidence>